<evidence type="ECO:0000313" key="2">
    <source>
        <dbReference type="Proteomes" id="UP000541558"/>
    </source>
</evidence>
<dbReference type="EMBL" id="JAACJK010000171">
    <property type="protein sequence ID" value="KAF5320117.1"/>
    <property type="molecule type" value="Genomic_DNA"/>
</dbReference>
<keyword evidence="2" id="KW-1185">Reference proteome</keyword>
<organism evidence="1 2">
    <name type="scientific">Ephemerocybe angulata</name>
    <dbReference type="NCBI Taxonomy" id="980116"/>
    <lineage>
        <taxon>Eukaryota</taxon>
        <taxon>Fungi</taxon>
        <taxon>Dikarya</taxon>
        <taxon>Basidiomycota</taxon>
        <taxon>Agaricomycotina</taxon>
        <taxon>Agaricomycetes</taxon>
        <taxon>Agaricomycetidae</taxon>
        <taxon>Agaricales</taxon>
        <taxon>Agaricineae</taxon>
        <taxon>Psathyrellaceae</taxon>
        <taxon>Ephemerocybe</taxon>
    </lineage>
</organism>
<accession>A0A8H5BBE0</accession>
<protein>
    <submittedName>
        <fullName evidence="1">Uncharacterized protein</fullName>
    </submittedName>
</protein>
<reference evidence="1 2" key="1">
    <citation type="journal article" date="2020" name="ISME J.">
        <title>Uncovering the hidden diversity of litter-decomposition mechanisms in mushroom-forming fungi.</title>
        <authorList>
            <person name="Floudas D."/>
            <person name="Bentzer J."/>
            <person name="Ahren D."/>
            <person name="Johansson T."/>
            <person name="Persson P."/>
            <person name="Tunlid A."/>
        </authorList>
    </citation>
    <scope>NUCLEOTIDE SEQUENCE [LARGE SCALE GENOMIC DNA]</scope>
    <source>
        <strain evidence="1 2">CBS 175.51</strain>
    </source>
</reference>
<name>A0A8H5BBE0_9AGAR</name>
<gene>
    <name evidence="1" type="ORF">D9611_010249</name>
</gene>
<proteinExistence type="predicted"/>
<comment type="caution">
    <text evidence="1">The sequence shown here is derived from an EMBL/GenBank/DDBJ whole genome shotgun (WGS) entry which is preliminary data.</text>
</comment>
<dbReference type="AlphaFoldDB" id="A0A8H5BBE0"/>
<dbReference type="OrthoDB" id="2987979at2759"/>
<evidence type="ECO:0000313" key="1">
    <source>
        <dbReference type="EMBL" id="KAF5320117.1"/>
    </source>
</evidence>
<dbReference type="Gene3D" id="3.80.10.10">
    <property type="entry name" value="Ribonuclease Inhibitor"/>
    <property type="match status" value="1"/>
</dbReference>
<dbReference type="SUPFAM" id="SSF52047">
    <property type="entry name" value="RNI-like"/>
    <property type="match status" value="1"/>
</dbReference>
<sequence>MELPTANALPEEVWRAIAREIADYYLQRPWETSRKTEYLIGSRISSRKVAQEEEDRGWNIPLLPQKYMGINRHFFNYYLDAMYGEVRWTKLDQRMVTQLERLQSPIIASHVRRLQIRAWFVDYLMKRDEAGGPKAGLLPAIRNLQSRILSSLSMSVKAKEDKKLPFPTQEAEYARSFAEGRLVTAISSQTLLRLMISAVHNMRGVVGYLFEQRDLSLTKQTERFIAMASRSLGPGLRKLSLHATIFKCKPIFDLTEFKHLEELELHFDYHCHSAESQVAEAIEASKQREVEALQSTIVPFINSRKSVLRSLTLASYSHVDLSPFFRALGPFPALRMLSLNVCLDELHLSDVGVLVEFIYIHRWTLSHLDIRPRTPDSSGSDFVSTAHLAELRSASWIRLQKGLFERSDIFVSLEGLHLPVGDFDSCIRLIHRTSSSLTHLSLTDHYFNDANEIKRLLGIFSSRPFQLQSLWLEVPAPTVETLKLLASRLPGLNSLVLLFECKYNGGAFLENMATVLDGQIDWNVQHITIVARKNMQVSPEDAALLGIVTSGPDTSTACMDAVVKVVPSVKSYKGVHWHRKVFSH</sequence>
<dbReference type="Proteomes" id="UP000541558">
    <property type="component" value="Unassembled WGS sequence"/>
</dbReference>
<dbReference type="InterPro" id="IPR032675">
    <property type="entry name" value="LRR_dom_sf"/>
</dbReference>